<dbReference type="Pfam" id="PF13426">
    <property type="entry name" value="PAS_9"/>
    <property type="match status" value="1"/>
</dbReference>
<dbReference type="SUPFAM" id="SSF55785">
    <property type="entry name" value="PYP-like sensor domain (PAS domain)"/>
    <property type="match status" value="3"/>
</dbReference>
<keyword evidence="6" id="KW-1185">Reference proteome</keyword>
<dbReference type="SUPFAM" id="SSF55781">
    <property type="entry name" value="GAF domain-like"/>
    <property type="match status" value="1"/>
</dbReference>
<dbReference type="PROSITE" id="PS50883">
    <property type="entry name" value="EAL"/>
    <property type="match status" value="1"/>
</dbReference>
<gene>
    <name evidence="5" type="ORF">DC3_35270</name>
</gene>
<dbReference type="FunFam" id="3.20.20.450:FF:000001">
    <property type="entry name" value="Cyclic di-GMP phosphodiesterase yahA"/>
    <property type="match status" value="1"/>
</dbReference>
<feature type="domain" description="EAL" evidence="3">
    <location>
        <begin position="767"/>
        <end position="1021"/>
    </location>
</feature>
<dbReference type="RefSeq" id="WP_146886524.1">
    <property type="nucleotide sequence ID" value="NZ_BJXB01000016.1"/>
</dbReference>
<dbReference type="InterPro" id="IPR000700">
    <property type="entry name" value="PAS-assoc_C"/>
</dbReference>
<dbReference type="PROSITE" id="PS50887">
    <property type="entry name" value="GGDEF"/>
    <property type="match status" value="1"/>
</dbReference>
<dbReference type="Pfam" id="PF13185">
    <property type="entry name" value="GAF_2"/>
    <property type="match status" value="1"/>
</dbReference>
<dbReference type="InterPro" id="IPR013656">
    <property type="entry name" value="PAS_4"/>
</dbReference>
<dbReference type="SMART" id="SM00091">
    <property type="entry name" value="PAS"/>
    <property type="match status" value="3"/>
</dbReference>
<evidence type="ECO:0000259" key="2">
    <source>
        <dbReference type="PROSITE" id="PS50113"/>
    </source>
</evidence>
<dbReference type="InterPro" id="IPR052155">
    <property type="entry name" value="Biofilm_reg_signaling"/>
</dbReference>
<dbReference type="Gene3D" id="3.30.450.40">
    <property type="match status" value="1"/>
</dbReference>
<evidence type="ECO:0000259" key="3">
    <source>
        <dbReference type="PROSITE" id="PS50883"/>
    </source>
</evidence>
<dbReference type="Proteomes" id="UP000321306">
    <property type="component" value="Unassembled WGS sequence"/>
</dbReference>
<dbReference type="SMART" id="SM00052">
    <property type="entry name" value="EAL"/>
    <property type="match status" value="1"/>
</dbReference>
<dbReference type="InterPro" id="IPR000014">
    <property type="entry name" value="PAS"/>
</dbReference>
<dbReference type="Gene3D" id="3.30.450.20">
    <property type="entry name" value="PAS domain"/>
    <property type="match status" value="3"/>
</dbReference>
<dbReference type="InterPro" id="IPR035919">
    <property type="entry name" value="EAL_sf"/>
</dbReference>
<dbReference type="SMART" id="SM00267">
    <property type="entry name" value="GGDEF"/>
    <property type="match status" value="1"/>
</dbReference>
<proteinExistence type="predicted"/>
<dbReference type="Pfam" id="PF00990">
    <property type="entry name" value="GGDEF"/>
    <property type="match status" value="1"/>
</dbReference>
<dbReference type="Gene3D" id="3.20.20.450">
    <property type="entry name" value="EAL domain"/>
    <property type="match status" value="1"/>
</dbReference>
<protein>
    <submittedName>
        <fullName evidence="5">Uncharacterized protein</fullName>
    </submittedName>
</protein>
<name>A0A511N4X1_DEIC1</name>
<dbReference type="InterPro" id="IPR043128">
    <property type="entry name" value="Rev_trsase/Diguanyl_cyclase"/>
</dbReference>
<dbReference type="Gene3D" id="3.30.70.270">
    <property type="match status" value="1"/>
</dbReference>
<dbReference type="InterPro" id="IPR029787">
    <property type="entry name" value="Nucleotide_cyclase"/>
</dbReference>
<feature type="domain" description="PAS" evidence="1">
    <location>
        <begin position="40"/>
        <end position="95"/>
    </location>
</feature>
<accession>A0A511N4X1</accession>
<evidence type="ECO:0000259" key="4">
    <source>
        <dbReference type="PROSITE" id="PS50887"/>
    </source>
</evidence>
<dbReference type="InterPro" id="IPR001610">
    <property type="entry name" value="PAC"/>
</dbReference>
<feature type="domain" description="PAC" evidence="2">
    <location>
        <begin position="99"/>
        <end position="151"/>
    </location>
</feature>
<feature type="domain" description="GGDEF" evidence="4">
    <location>
        <begin position="626"/>
        <end position="758"/>
    </location>
</feature>
<sequence>MAEQFTDSHQEINLLRNRVGELESAARFLELNFAQSALGIVVLDHDQRLVRANQRFCDFLGYPEDELKGKRWEDVSHPSSIPENADLYEALVSGQRDHFTIEKRYVRKDGRVVWGVLSVYNLKMTLGDQGTMIAVVQDIQPIKDAQMALIHSEANLKAVVDNTKQAFVLLDQYRRLLVFNTYAQQALALLSSKPLELGTDLFYYVPDHINGAFLKHFQKALDGETSVTESKIEGPHPRWFEFTFLPIREESSGLARVLLTAQDITGRKDDERRFRDLNARLELKVAEQQNRLEQEEAWNAQAAQRIKDTELRTRAVLRALPDLMLVIDREGRFVDYSLQDERDLHGFPAHFLGLTPTEVFPFHLAQLFMEAIQAVQLYGEPEILEYALDQYSERRYFEARFVPYTGEKVLAIVRDTSERKQIEQLNAVQQHILYLTARSENTREILNGLCSMIEDINPGALCSVLRYNVADHTLWHLAAPSLPESFVSKVNGLHSGPQAGSCGTSAHLGRTVIVADIETDLLWEHYRELAREHHLRACWSNPVLDRNGTVLATFAIYYRQPKAPSAFQRRMIDTCVDLVRIVLEREASEAKIRNLAYFDALTGLPNRISIENTVIQLLKQADQEGTQLAFLYMDMDNFKNVNDSLGHAAGDKLLIQVARRIRQSLPAKGLVARQSGDEFIVVVPDTSVQEASEVAQRLLEDSIAPFQIDGHELIAAHSIGISLYPEDASSFDLLRKHADTALYHAKRSGRNQFSFFTEDMRLRAMDRLRIETALRSVLVRKELRLHYQPIMDLQTGRVMGVEALLRWSSPELGEVPPSRFIPIAEEMGIIEDITRWVLKEACSMNQRMESLGIGKLPVSVNLSDIHFRSRALVDAVAQTLKETGMEPRYLDLEVTESLLMSNLDTAIDLLGELSALGVTVSLDDFGTGYSSLTYLQRLPLDRLKVDRSFMQNLVVDQRGQAVTRAVIALGHSLGLMVVAEGVEEKTQHDWLRKLNCDGVQGFLLARPLQEAQLLDFLKVNPILE</sequence>
<dbReference type="EMBL" id="BJXB01000016">
    <property type="protein sequence ID" value="GEM47892.1"/>
    <property type="molecule type" value="Genomic_DNA"/>
</dbReference>
<dbReference type="Pfam" id="PF08448">
    <property type="entry name" value="PAS_4"/>
    <property type="match status" value="2"/>
</dbReference>
<dbReference type="InterPro" id="IPR003018">
    <property type="entry name" value="GAF"/>
</dbReference>
<evidence type="ECO:0000259" key="1">
    <source>
        <dbReference type="PROSITE" id="PS50112"/>
    </source>
</evidence>
<dbReference type="InterPro" id="IPR035965">
    <property type="entry name" value="PAS-like_dom_sf"/>
</dbReference>
<dbReference type="SMART" id="SM00065">
    <property type="entry name" value="GAF"/>
    <property type="match status" value="1"/>
</dbReference>
<dbReference type="FunFam" id="3.30.70.270:FF:000001">
    <property type="entry name" value="Diguanylate cyclase domain protein"/>
    <property type="match status" value="1"/>
</dbReference>
<feature type="domain" description="PAC" evidence="2">
    <location>
        <begin position="221"/>
        <end position="276"/>
    </location>
</feature>
<dbReference type="CDD" id="cd00130">
    <property type="entry name" value="PAS"/>
    <property type="match status" value="1"/>
</dbReference>
<dbReference type="PANTHER" id="PTHR44757">
    <property type="entry name" value="DIGUANYLATE CYCLASE DGCP"/>
    <property type="match status" value="1"/>
</dbReference>
<dbReference type="NCBIfam" id="TIGR00229">
    <property type="entry name" value="sensory_box"/>
    <property type="match status" value="1"/>
</dbReference>
<dbReference type="OrthoDB" id="9816034at2"/>
<dbReference type="PROSITE" id="PS50113">
    <property type="entry name" value="PAC"/>
    <property type="match status" value="2"/>
</dbReference>
<dbReference type="NCBIfam" id="TIGR00254">
    <property type="entry name" value="GGDEF"/>
    <property type="match status" value="1"/>
</dbReference>
<dbReference type="CDD" id="cd01948">
    <property type="entry name" value="EAL"/>
    <property type="match status" value="1"/>
</dbReference>
<dbReference type="InterPro" id="IPR000160">
    <property type="entry name" value="GGDEF_dom"/>
</dbReference>
<dbReference type="InterPro" id="IPR029016">
    <property type="entry name" value="GAF-like_dom_sf"/>
</dbReference>
<dbReference type="PROSITE" id="PS50112">
    <property type="entry name" value="PAS"/>
    <property type="match status" value="1"/>
</dbReference>
<evidence type="ECO:0000313" key="5">
    <source>
        <dbReference type="EMBL" id="GEM47892.1"/>
    </source>
</evidence>
<dbReference type="Pfam" id="PF00563">
    <property type="entry name" value="EAL"/>
    <property type="match status" value="1"/>
</dbReference>
<evidence type="ECO:0000313" key="6">
    <source>
        <dbReference type="Proteomes" id="UP000321306"/>
    </source>
</evidence>
<reference evidence="5 6" key="1">
    <citation type="submission" date="2019-07" db="EMBL/GenBank/DDBJ databases">
        <title>Whole genome shotgun sequence of Deinococcus cellulosilyticus NBRC 106333.</title>
        <authorList>
            <person name="Hosoyama A."/>
            <person name="Uohara A."/>
            <person name="Ohji S."/>
            <person name="Ichikawa N."/>
        </authorList>
    </citation>
    <scope>NUCLEOTIDE SEQUENCE [LARGE SCALE GENOMIC DNA]</scope>
    <source>
        <strain evidence="5 6">NBRC 106333</strain>
    </source>
</reference>
<dbReference type="SUPFAM" id="SSF55073">
    <property type="entry name" value="Nucleotide cyclase"/>
    <property type="match status" value="1"/>
</dbReference>
<dbReference type="SUPFAM" id="SSF141868">
    <property type="entry name" value="EAL domain-like"/>
    <property type="match status" value="1"/>
</dbReference>
<dbReference type="CDD" id="cd01949">
    <property type="entry name" value="GGDEF"/>
    <property type="match status" value="1"/>
</dbReference>
<dbReference type="PANTHER" id="PTHR44757:SF2">
    <property type="entry name" value="BIOFILM ARCHITECTURE MAINTENANCE PROTEIN MBAA"/>
    <property type="match status" value="1"/>
</dbReference>
<comment type="caution">
    <text evidence="5">The sequence shown here is derived from an EMBL/GenBank/DDBJ whole genome shotgun (WGS) entry which is preliminary data.</text>
</comment>
<organism evidence="5 6">
    <name type="scientific">Deinococcus cellulosilyticus (strain DSM 18568 / NBRC 106333 / KACC 11606 / 5516J-15)</name>
    <dbReference type="NCBI Taxonomy" id="1223518"/>
    <lineage>
        <taxon>Bacteria</taxon>
        <taxon>Thermotogati</taxon>
        <taxon>Deinococcota</taxon>
        <taxon>Deinococci</taxon>
        <taxon>Deinococcales</taxon>
        <taxon>Deinococcaceae</taxon>
        <taxon>Deinococcus</taxon>
    </lineage>
</organism>
<dbReference type="AlphaFoldDB" id="A0A511N4X1"/>
<dbReference type="InterPro" id="IPR001633">
    <property type="entry name" value="EAL_dom"/>
</dbReference>
<dbReference type="SMART" id="SM00086">
    <property type="entry name" value="PAC"/>
    <property type="match status" value="2"/>
</dbReference>